<evidence type="ECO:0000259" key="3">
    <source>
        <dbReference type="Pfam" id="PF08164"/>
    </source>
</evidence>
<dbReference type="EMBL" id="KK119043">
    <property type="protein sequence ID" value="KFM74481.1"/>
    <property type="molecule type" value="Genomic_DNA"/>
</dbReference>
<feature type="domain" description="Apoptosis-antagonizing transcription factor C-terminal" evidence="3">
    <location>
        <begin position="436"/>
        <end position="516"/>
    </location>
</feature>
<feature type="compositionally biased region" description="Basic and acidic residues" evidence="2">
    <location>
        <begin position="131"/>
        <end position="145"/>
    </location>
</feature>
<dbReference type="OrthoDB" id="5783963at2759"/>
<dbReference type="PANTHER" id="PTHR15565">
    <property type="entry name" value="AATF PROTEIN APOPTOSIS ANTAGONIZING TRANSCRIPTION FACTOR"/>
    <property type="match status" value="1"/>
</dbReference>
<feature type="region of interest" description="Disordered" evidence="2">
    <location>
        <begin position="81"/>
        <end position="165"/>
    </location>
</feature>
<feature type="non-terminal residue" evidence="5">
    <location>
        <position position="523"/>
    </location>
</feature>
<dbReference type="AlphaFoldDB" id="A0A087UAU2"/>
<organism evidence="5 6">
    <name type="scientific">Stegodyphus mimosarum</name>
    <name type="common">African social velvet spider</name>
    <dbReference type="NCBI Taxonomy" id="407821"/>
    <lineage>
        <taxon>Eukaryota</taxon>
        <taxon>Metazoa</taxon>
        <taxon>Ecdysozoa</taxon>
        <taxon>Arthropoda</taxon>
        <taxon>Chelicerata</taxon>
        <taxon>Arachnida</taxon>
        <taxon>Araneae</taxon>
        <taxon>Araneomorphae</taxon>
        <taxon>Entelegynae</taxon>
        <taxon>Eresoidea</taxon>
        <taxon>Eresidae</taxon>
        <taxon>Stegodyphus</taxon>
    </lineage>
</organism>
<dbReference type="GO" id="GO:0005730">
    <property type="term" value="C:nucleolus"/>
    <property type="evidence" value="ECO:0007669"/>
    <property type="project" value="TreeGrafter"/>
</dbReference>
<feature type="compositionally biased region" description="Acidic residues" evidence="2">
    <location>
        <begin position="146"/>
        <end position="164"/>
    </location>
</feature>
<dbReference type="InterPro" id="IPR025160">
    <property type="entry name" value="AATF"/>
</dbReference>
<dbReference type="GO" id="GO:0006357">
    <property type="term" value="P:regulation of transcription by RNA polymerase II"/>
    <property type="evidence" value="ECO:0007669"/>
    <property type="project" value="TreeGrafter"/>
</dbReference>
<dbReference type="PANTHER" id="PTHR15565:SF0">
    <property type="entry name" value="PROTEIN AATF"/>
    <property type="match status" value="1"/>
</dbReference>
<keyword evidence="6" id="KW-1185">Reference proteome</keyword>
<dbReference type="Pfam" id="PF08164">
    <property type="entry name" value="TRAUB"/>
    <property type="match status" value="1"/>
</dbReference>
<protein>
    <submittedName>
        <fullName evidence="5">Protein AATF</fullName>
    </submittedName>
</protein>
<evidence type="ECO:0000259" key="4">
    <source>
        <dbReference type="Pfam" id="PF13339"/>
    </source>
</evidence>
<gene>
    <name evidence="5" type="ORF">X975_03864</name>
</gene>
<sequence>MSLLAEIIGKIEDPTPKVIDPEDDVNIETSARISSKGEDSDAELTVSKPGRKTPFLIEDVDPRYAGQKVSRRLLDNIFHEESKISSHVEDEENDVSSEKPSDLDSSGSGIEEDDNDDDKYLSDSDLNGFKELLKAESGLNEKEPSLDDEEETSESESADDEESNQDMVQQFSNIDVTSDIEKGKAVKAQQEIWNRLCECRIKLQKLLILANKLPQSDKWQSLTDKGGKPLAENLNKGCSSIKMLLNNWLDLQSMLLTQNPEISSLENTAVNAESKSDEEIHSDDEEIHSDEADEEMEEESKMDDIKSDDWKPRKRKAENHDYCEILAKRHKSLIPYRNSVIQKWDEKTRLSTGRITQKSFTAFENSALKQIEKILQDKNRLIKRTQLKRSLYRVLGKPEFSEMKNDENADVDESVSKQDMLLKDYDPEIFDDDDFYRQLLKDVIESQSVGIDRAVLRKQMEIQKIRNKMKRKVDTKASKGRRLRYDVHSKLVNFMAPIQTTKVSDETRDNVLKCLFAKSSVTS</sequence>
<evidence type="ECO:0000256" key="2">
    <source>
        <dbReference type="SAM" id="MobiDB-lite"/>
    </source>
</evidence>
<feature type="compositionally biased region" description="Acidic residues" evidence="2">
    <location>
        <begin position="280"/>
        <end position="301"/>
    </location>
</feature>
<dbReference type="InterPro" id="IPR012617">
    <property type="entry name" value="AATF_C"/>
</dbReference>
<dbReference type="OMA" id="GEHENNK"/>
<accession>A0A087UAU2</accession>
<name>A0A087UAU2_STEMI</name>
<feature type="compositionally biased region" description="Basic and acidic residues" evidence="2">
    <location>
        <begin position="302"/>
        <end position="311"/>
    </location>
</feature>
<comment type="similarity">
    <text evidence="1">Belongs to the AATF family.</text>
</comment>
<dbReference type="Proteomes" id="UP000054359">
    <property type="component" value="Unassembled WGS sequence"/>
</dbReference>
<reference evidence="5 6" key="1">
    <citation type="submission" date="2013-11" db="EMBL/GenBank/DDBJ databases">
        <title>Genome sequencing of Stegodyphus mimosarum.</title>
        <authorList>
            <person name="Bechsgaard J."/>
        </authorList>
    </citation>
    <scope>NUCLEOTIDE SEQUENCE [LARGE SCALE GENOMIC DNA]</scope>
</reference>
<evidence type="ECO:0000313" key="5">
    <source>
        <dbReference type="EMBL" id="KFM74481.1"/>
    </source>
</evidence>
<evidence type="ECO:0000256" key="1">
    <source>
        <dbReference type="ARBA" id="ARBA00008966"/>
    </source>
</evidence>
<evidence type="ECO:0000313" key="6">
    <source>
        <dbReference type="Proteomes" id="UP000054359"/>
    </source>
</evidence>
<dbReference type="STRING" id="407821.A0A087UAU2"/>
<feature type="region of interest" description="Disordered" evidence="2">
    <location>
        <begin position="268"/>
        <end position="312"/>
    </location>
</feature>
<dbReference type="InterPro" id="IPR039223">
    <property type="entry name" value="AATF/Bfr2"/>
</dbReference>
<feature type="region of interest" description="Disordered" evidence="2">
    <location>
        <begin position="30"/>
        <end position="54"/>
    </location>
</feature>
<dbReference type="Pfam" id="PF13339">
    <property type="entry name" value="AATF-Che1"/>
    <property type="match status" value="1"/>
</dbReference>
<proteinExistence type="inferred from homology"/>
<feature type="domain" description="AATF leucine zipper-containing" evidence="4">
    <location>
        <begin position="179"/>
        <end position="347"/>
    </location>
</feature>